<dbReference type="PANTHER" id="PTHR10642">
    <property type="entry name" value="RIBONUCLEASE H1"/>
    <property type="match status" value="1"/>
</dbReference>
<keyword evidence="5" id="KW-0479">Metal-binding</keyword>
<dbReference type="GO" id="GO:0046872">
    <property type="term" value="F:metal ion binding"/>
    <property type="evidence" value="ECO:0007669"/>
    <property type="project" value="UniProtKB-KW"/>
</dbReference>
<feature type="domain" description="RNase H type-1" evidence="9">
    <location>
        <begin position="37"/>
        <end position="168"/>
    </location>
</feature>
<dbReference type="PANTHER" id="PTHR10642:SF26">
    <property type="entry name" value="RIBONUCLEASE H1"/>
    <property type="match status" value="1"/>
</dbReference>
<accession>A0AAU9TUY2</accession>
<sequence length="265" mass="29418">MEKEPMLLSVSDKFPKQFVFDKKYKIQLHEDPNEALNTKDVRIFTDGSKTESGTGYGVFSEDLNIQIATPLGAHNTVYQAECMGIIAAASATLVRKVKDYSIRILSDSRSVLQALQSHSITSRLIYNCHQSLMEVRNNNNNVTLQWIKGHSGSRGNDADDELARRGSEMAAIGSEPIVPLPTVWPTSVIRQQTKQLHNKYWMEVLPTAPVQSLPGGRGDGRPHRSGVHGRDHLPGQTSGVTEDSPEVIGDTRDLINFLQELGWQD</sequence>
<gene>
    <name evidence="10" type="ORF">EEDITHA_LOCUS6472</name>
</gene>
<dbReference type="GO" id="GO:0003676">
    <property type="term" value="F:nucleic acid binding"/>
    <property type="evidence" value="ECO:0007669"/>
    <property type="project" value="InterPro"/>
</dbReference>
<evidence type="ECO:0000256" key="1">
    <source>
        <dbReference type="ARBA" id="ARBA00000077"/>
    </source>
</evidence>
<reference evidence="10" key="1">
    <citation type="submission" date="2022-03" db="EMBL/GenBank/DDBJ databases">
        <authorList>
            <person name="Tunstrom K."/>
        </authorList>
    </citation>
    <scope>NUCLEOTIDE SEQUENCE</scope>
</reference>
<name>A0AAU9TUY2_EUPED</name>
<evidence type="ECO:0000259" key="9">
    <source>
        <dbReference type="PROSITE" id="PS50879"/>
    </source>
</evidence>
<dbReference type="AlphaFoldDB" id="A0AAU9TUY2"/>
<protein>
    <recommendedName>
        <fullName evidence="3">ribonuclease H</fullName>
        <ecNumber evidence="3">3.1.26.4</ecNumber>
    </recommendedName>
</protein>
<dbReference type="Proteomes" id="UP001153954">
    <property type="component" value="Unassembled WGS sequence"/>
</dbReference>
<dbReference type="InterPro" id="IPR012337">
    <property type="entry name" value="RNaseH-like_sf"/>
</dbReference>
<comment type="catalytic activity">
    <reaction evidence="1">
        <text>Endonucleolytic cleavage to 5'-phosphomonoester.</text>
        <dbReference type="EC" id="3.1.26.4"/>
    </reaction>
</comment>
<dbReference type="PROSITE" id="PS50879">
    <property type="entry name" value="RNASE_H_1"/>
    <property type="match status" value="1"/>
</dbReference>
<evidence type="ECO:0000256" key="5">
    <source>
        <dbReference type="ARBA" id="ARBA00022723"/>
    </source>
</evidence>
<dbReference type="GO" id="GO:0043137">
    <property type="term" value="P:DNA replication, removal of RNA primer"/>
    <property type="evidence" value="ECO:0007669"/>
    <property type="project" value="TreeGrafter"/>
</dbReference>
<evidence type="ECO:0000313" key="10">
    <source>
        <dbReference type="EMBL" id="CAH2090524.1"/>
    </source>
</evidence>
<dbReference type="Pfam" id="PF00075">
    <property type="entry name" value="RNase_H"/>
    <property type="match status" value="1"/>
</dbReference>
<dbReference type="EC" id="3.1.26.4" evidence="3"/>
<evidence type="ECO:0000313" key="11">
    <source>
        <dbReference type="Proteomes" id="UP001153954"/>
    </source>
</evidence>
<evidence type="ECO:0000256" key="8">
    <source>
        <dbReference type="SAM" id="MobiDB-lite"/>
    </source>
</evidence>
<proteinExistence type="inferred from homology"/>
<dbReference type="InterPro" id="IPR036397">
    <property type="entry name" value="RNaseH_sf"/>
</dbReference>
<dbReference type="InterPro" id="IPR050092">
    <property type="entry name" value="RNase_H"/>
</dbReference>
<comment type="similarity">
    <text evidence="2">Belongs to the RNase H family.</text>
</comment>
<feature type="region of interest" description="Disordered" evidence="8">
    <location>
        <begin position="211"/>
        <end position="246"/>
    </location>
</feature>
<evidence type="ECO:0000256" key="7">
    <source>
        <dbReference type="ARBA" id="ARBA00022801"/>
    </source>
</evidence>
<feature type="compositionally biased region" description="Basic and acidic residues" evidence="8">
    <location>
        <begin position="218"/>
        <end position="233"/>
    </location>
</feature>
<dbReference type="CDD" id="cd09276">
    <property type="entry name" value="Rnase_HI_RT_non_LTR"/>
    <property type="match status" value="1"/>
</dbReference>
<evidence type="ECO:0000256" key="6">
    <source>
        <dbReference type="ARBA" id="ARBA00022759"/>
    </source>
</evidence>
<evidence type="ECO:0000256" key="3">
    <source>
        <dbReference type="ARBA" id="ARBA00012180"/>
    </source>
</evidence>
<keyword evidence="4" id="KW-0540">Nuclease</keyword>
<keyword evidence="7" id="KW-0378">Hydrolase</keyword>
<comment type="caution">
    <text evidence="10">The sequence shown here is derived from an EMBL/GenBank/DDBJ whole genome shotgun (WGS) entry which is preliminary data.</text>
</comment>
<keyword evidence="6" id="KW-0255">Endonuclease</keyword>
<organism evidence="10 11">
    <name type="scientific">Euphydryas editha</name>
    <name type="common">Edith's checkerspot</name>
    <dbReference type="NCBI Taxonomy" id="104508"/>
    <lineage>
        <taxon>Eukaryota</taxon>
        <taxon>Metazoa</taxon>
        <taxon>Ecdysozoa</taxon>
        <taxon>Arthropoda</taxon>
        <taxon>Hexapoda</taxon>
        <taxon>Insecta</taxon>
        <taxon>Pterygota</taxon>
        <taxon>Neoptera</taxon>
        <taxon>Endopterygota</taxon>
        <taxon>Lepidoptera</taxon>
        <taxon>Glossata</taxon>
        <taxon>Ditrysia</taxon>
        <taxon>Papilionoidea</taxon>
        <taxon>Nymphalidae</taxon>
        <taxon>Nymphalinae</taxon>
        <taxon>Euphydryas</taxon>
    </lineage>
</organism>
<evidence type="ECO:0000256" key="4">
    <source>
        <dbReference type="ARBA" id="ARBA00022722"/>
    </source>
</evidence>
<dbReference type="SUPFAM" id="SSF53098">
    <property type="entry name" value="Ribonuclease H-like"/>
    <property type="match status" value="1"/>
</dbReference>
<dbReference type="InterPro" id="IPR002156">
    <property type="entry name" value="RNaseH_domain"/>
</dbReference>
<dbReference type="GO" id="GO:0004523">
    <property type="term" value="F:RNA-DNA hybrid ribonuclease activity"/>
    <property type="evidence" value="ECO:0007669"/>
    <property type="project" value="UniProtKB-EC"/>
</dbReference>
<evidence type="ECO:0000256" key="2">
    <source>
        <dbReference type="ARBA" id="ARBA00005300"/>
    </source>
</evidence>
<dbReference type="EMBL" id="CAKOGL010000009">
    <property type="protein sequence ID" value="CAH2090524.1"/>
    <property type="molecule type" value="Genomic_DNA"/>
</dbReference>
<keyword evidence="11" id="KW-1185">Reference proteome</keyword>
<dbReference type="Gene3D" id="3.30.420.10">
    <property type="entry name" value="Ribonuclease H-like superfamily/Ribonuclease H"/>
    <property type="match status" value="1"/>
</dbReference>